<dbReference type="SUPFAM" id="SSF53098">
    <property type="entry name" value="Ribonuclease H-like"/>
    <property type="match status" value="1"/>
</dbReference>
<dbReference type="OrthoDB" id="1951912at2"/>
<dbReference type="InterPro" id="IPR012337">
    <property type="entry name" value="RNaseH-like_sf"/>
</dbReference>
<feature type="domain" description="Transposase IS701-like DDE" evidence="1">
    <location>
        <begin position="48"/>
        <end position="282"/>
    </location>
</feature>
<evidence type="ECO:0000313" key="2">
    <source>
        <dbReference type="EMBL" id="KXG73618.1"/>
    </source>
</evidence>
<evidence type="ECO:0000313" key="3">
    <source>
        <dbReference type="Proteomes" id="UP000070456"/>
    </source>
</evidence>
<dbReference type="Proteomes" id="UP000070456">
    <property type="component" value="Unassembled WGS sequence"/>
</dbReference>
<organism evidence="2 3">
    <name type="scientific">Thermotalea metallivorans</name>
    <dbReference type="NCBI Taxonomy" id="520762"/>
    <lineage>
        <taxon>Bacteria</taxon>
        <taxon>Bacillati</taxon>
        <taxon>Bacillota</taxon>
        <taxon>Clostridia</taxon>
        <taxon>Peptostreptococcales</taxon>
        <taxon>Thermotaleaceae</taxon>
        <taxon>Thermotalea</taxon>
    </lineage>
</organism>
<dbReference type="InterPro" id="IPR038721">
    <property type="entry name" value="IS701-like_DDE_dom"/>
</dbReference>
<gene>
    <name evidence="2" type="ORF">AN619_30540</name>
</gene>
<dbReference type="EMBL" id="LOEE01000099">
    <property type="protein sequence ID" value="KXG73618.1"/>
    <property type="molecule type" value="Genomic_DNA"/>
</dbReference>
<dbReference type="AlphaFoldDB" id="A0A140KZ93"/>
<dbReference type="STRING" id="520762.AN619_30540"/>
<sequence>MYTIPLIKGVKLVYIYIPQEILQLLLFPKELLSIPNYKYFINFIWCLLVTEGKKTTRNIYRYCFFYKKHLASWERFLSKNQWDCMGIMKQLFYKLLELFPDSFIVHGALLLAYDTSLIAKNSEKILGIQKWNNHSGNADKGEYIIGHHWGILGLIGSFLSKRFLCFPLIFWLISGKSNPCQWICDTNGIAKPMNFWNNVHAALFQFADWACKYTVRVVVDAYFSNKSFIQPLLDRENPIHVITKLKSNAVGYLDPEKPKTKKQGRPRKKGQKVKILNLIKTEPTQLVSVCLYGEIKTIEVVVKDLLLLDLDRKVRVVVAKIGSSVTALISTDMTLTPAQIIEIYSARFSIEVAIRDMKQHLGLGDYQHQSLLPTFRFVHLVAVAYSIGKIALLKYSNSSWLHTYDNQGDTPWTSELSFKRLRICLRRFSLEKLVFSKTALDQEVEKNTSVKDAILSIAS</sequence>
<comment type="caution">
    <text evidence="2">The sequence shown here is derived from an EMBL/GenBank/DDBJ whole genome shotgun (WGS) entry which is preliminary data.</text>
</comment>
<accession>A0A140KZ93</accession>
<keyword evidence="3" id="KW-1185">Reference proteome</keyword>
<reference evidence="2 3" key="1">
    <citation type="submission" date="2015-12" db="EMBL/GenBank/DDBJ databases">
        <title>Draft genome sequence of the thermoanaerobe Thermotalea metallivorans, an isolate from the runoff channel of the Great Artesian Basin, Australia.</title>
        <authorList>
            <person name="Patel B.K."/>
        </authorList>
    </citation>
    <scope>NUCLEOTIDE SEQUENCE [LARGE SCALE GENOMIC DNA]</scope>
    <source>
        <strain evidence="2 3">B2-1</strain>
    </source>
</reference>
<protein>
    <recommendedName>
        <fullName evidence="1">Transposase IS701-like DDE domain-containing protein</fullName>
    </recommendedName>
</protein>
<proteinExistence type="predicted"/>
<dbReference type="Pfam" id="PF13546">
    <property type="entry name" value="DDE_5"/>
    <property type="match status" value="1"/>
</dbReference>
<evidence type="ECO:0000259" key="1">
    <source>
        <dbReference type="Pfam" id="PF13546"/>
    </source>
</evidence>
<name>A0A140KZ93_9FIRM</name>